<evidence type="ECO:0000256" key="6">
    <source>
        <dbReference type="ARBA" id="ARBA00022989"/>
    </source>
</evidence>
<dbReference type="WBParaSite" id="Pan_g7775.t2">
    <property type="protein sequence ID" value="Pan_g7775.t2"/>
    <property type="gene ID" value="Pan_g7775"/>
</dbReference>
<feature type="transmembrane region" description="Helical" evidence="11">
    <location>
        <begin position="41"/>
        <end position="63"/>
    </location>
</feature>
<keyword evidence="5" id="KW-0256">Endoplasmic reticulum</keyword>
<organism evidence="12 13">
    <name type="scientific">Panagrellus redivivus</name>
    <name type="common">Microworm</name>
    <dbReference type="NCBI Taxonomy" id="6233"/>
    <lineage>
        <taxon>Eukaryota</taxon>
        <taxon>Metazoa</taxon>
        <taxon>Ecdysozoa</taxon>
        <taxon>Nematoda</taxon>
        <taxon>Chromadorea</taxon>
        <taxon>Rhabditida</taxon>
        <taxon>Tylenchina</taxon>
        <taxon>Panagrolaimomorpha</taxon>
        <taxon>Panagrolaimoidea</taxon>
        <taxon>Panagrolaimidae</taxon>
        <taxon>Panagrellus</taxon>
    </lineage>
</organism>
<evidence type="ECO:0000256" key="3">
    <source>
        <dbReference type="ARBA" id="ARBA00022475"/>
    </source>
</evidence>
<keyword evidence="12" id="KW-1185">Reference proteome</keyword>
<evidence type="ECO:0000256" key="9">
    <source>
        <dbReference type="ARBA" id="ARBA00034846"/>
    </source>
</evidence>
<feature type="transmembrane region" description="Helical" evidence="11">
    <location>
        <begin position="178"/>
        <end position="196"/>
    </location>
</feature>
<evidence type="ECO:0000313" key="12">
    <source>
        <dbReference type="Proteomes" id="UP000492821"/>
    </source>
</evidence>
<feature type="transmembrane region" description="Helical" evidence="11">
    <location>
        <begin position="153"/>
        <end position="171"/>
    </location>
</feature>
<dbReference type="Pfam" id="PF09767">
    <property type="entry name" value="DUF2053"/>
    <property type="match status" value="1"/>
</dbReference>
<evidence type="ECO:0000256" key="11">
    <source>
        <dbReference type="SAM" id="Phobius"/>
    </source>
</evidence>
<comment type="similarity">
    <text evidence="8">Belongs to the TMEM147 family.</text>
</comment>
<dbReference type="GO" id="GO:0005789">
    <property type="term" value="C:endoplasmic reticulum membrane"/>
    <property type="evidence" value="ECO:0007669"/>
    <property type="project" value="UniProtKB-SubCell"/>
</dbReference>
<evidence type="ECO:0000256" key="10">
    <source>
        <dbReference type="ARBA" id="ARBA00034899"/>
    </source>
</evidence>
<dbReference type="AlphaFoldDB" id="A0A7E4W5Y6"/>
<dbReference type="InterPro" id="IPR019164">
    <property type="entry name" value="TMEM147"/>
</dbReference>
<comment type="subcellular location">
    <subcellularLocation>
        <location evidence="2">Cell membrane</location>
        <topology evidence="2">Multi-pass membrane protein</topology>
    </subcellularLocation>
    <subcellularLocation>
        <location evidence="1">Endoplasmic reticulum membrane</location>
        <topology evidence="1">Multi-pass membrane protein</topology>
    </subcellularLocation>
</comment>
<evidence type="ECO:0000256" key="4">
    <source>
        <dbReference type="ARBA" id="ARBA00022692"/>
    </source>
</evidence>
<proteinExistence type="inferred from homology"/>
<feature type="transmembrane region" description="Helical" evidence="11">
    <location>
        <begin position="202"/>
        <end position="223"/>
    </location>
</feature>
<reference evidence="13" key="2">
    <citation type="submission" date="2020-10" db="UniProtKB">
        <authorList>
            <consortium name="WormBaseParasite"/>
        </authorList>
    </citation>
    <scope>IDENTIFICATION</scope>
</reference>
<dbReference type="GO" id="GO:0005886">
    <property type="term" value="C:plasma membrane"/>
    <property type="evidence" value="ECO:0007669"/>
    <property type="project" value="UniProtKB-SubCell"/>
</dbReference>
<dbReference type="PANTHER" id="PTHR12869">
    <property type="entry name" value="SMALL SEVEN TRANSMEMBRANE DOMAIN-CONTAINING PROTEIN"/>
    <property type="match status" value="1"/>
</dbReference>
<keyword evidence="6 11" id="KW-1133">Transmembrane helix</keyword>
<evidence type="ECO:0000256" key="7">
    <source>
        <dbReference type="ARBA" id="ARBA00023136"/>
    </source>
</evidence>
<evidence type="ECO:0000256" key="8">
    <source>
        <dbReference type="ARBA" id="ARBA00034739"/>
    </source>
</evidence>
<protein>
    <recommendedName>
        <fullName evidence="9">BOS complex subunit TMEM147</fullName>
    </recommendedName>
    <alternativeName>
        <fullName evidence="10">Transmembrane protein 147</fullName>
    </alternativeName>
</protein>
<evidence type="ECO:0000313" key="13">
    <source>
        <dbReference type="WBParaSite" id="Pan_g7775.t2"/>
    </source>
</evidence>
<sequence>MVTSFQMTFFHALNCVTLAYVPLVILYKYSGITEYVTIWKVLRATGIYFVTQFVKMLVLATLFPDIEGDESNLILTLQEFFKSLADTLDIIGVHLAITYAFSGKGEIRSFAAGYSWGVGHAIGRYLASFINVARTTAYHSQYIQYAIESNFDVFYFLAFAHLVWLSSRSGLSTKTRPVVMVALMLFALKAFFFHLLQHYFDFQSWTLLASKLALTAAYISVALHAYKSYRSHSTPEHAKRN</sequence>
<accession>A0A7E4W5Y6</accession>
<keyword evidence="4 11" id="KW-0812">Transmembrane</keyword>
<feature type="transmembrane region" description="Helical" evidence="11">
    <location>
        <begin position="6"/>
        <end position="29"/>
    </location>
</feature>
<reference evidence="12" key="1">
    <citation type="journal article" date="2013" name="Genetics">
        <title>The draft genome and transcriptome of Panagrellus redivivus are shaped by the harsh demands of a free-living lifestyle.</title>
        <authorList>
            <person name="Srinivasan J."/>
            <person name="Dillman A.R."/>
            <person name="Macchietto M.G."/>
            <person name="Heikkinen L."/>
            <person name="Lakso M."/>
            <person name="Fracchia K.M."/>
            <person name="Antoshechkin I."/>
            <person name="Mortazavi A."/>
            <person name="Wong G."/>
            <person name="Sternberg P.W."/>
        </authorList>
    </citation>
    <scope>NUCLEOTIDE SEQUENCE [LARGE SCALE GENOMIC DNA]</scope>
    <source>
        <strain evidence="12">MT8872</strain>
    </source>
</reference>
<evidence type="ECO:0000256" key="1">
    <source>
        <dbReference type="ARBA" id="ARBA00004477"/>
    </source>
</evidence>
<evidence type="ECO:0000256" key="5">
    <source>
        <dbReference type="ARBA" id="ARBA00022824"/>
    </source>
</evidence>
<evidence type="ECO:0000256" key="2">
    <source>
        <dbReference type="ARBA" id="ARBA00004651"/>
    </source>
</evidence>
<dbReference type="Proteomes" id="UP000492821">
    <property type="component" value="Unassembled WGS sequence"/>
</dbReference>
<keyword evidence="7 11" id="KW-0472">Membrane</keyword>
<keyword evidence="3" id="KW-1003">Cell membrane</keyword>
<name>A0A7E4W5Y6_PANRE</name>
<dbReference type="PANTHER" id="PTHR12869:SF0">
    <property type="entry name" value="BOS COMPLEX SUBUNIT TMEM147"/>
    <property type="match status" value="1"/>
</dbReference>